<dbReference type="SMART" id="SM00225">
    <property type="entry name" value="BTB"/>
    <property type="match status" value="1"/>
</dbReference>
<dbReference type="InterPro" id="IPR011333">
    <property type="entry name" value="SKP1/BTB/POZ_sf"/>
</dbReference>
<dbReference type="Gene3D" id="3.30.710.10">
    <property type="entry name" value="Potassium Channel Kv1.1, Chain A"/>
    <property type="match status" value="1"/>
</dbReference>
<dbReference type="PROSITE" id="PS50097">
    <property type="entry name" value="BTB"/>
    <property type="match status" value="1"/>
</dbReference>
<dbReference type="InterPro" id="IPR000210">
    <property type="entry name" value="BTB/POZ_dom"/>
</dbReference>
<accession>A0A5C3P8J8</accession>
<reference evidence="3 4" key="1">
    <citation type="journal article" date="2019" name="Nat. Ecol. Evol.">
        <title>Megaphylogeny resolves global patterns of mushroom evolution.</title>
        <authorList>
            <person name="Varga T."/>
            <person name="Krizsan K."/>
            <person name="Foldi C."/>
            <person name="Dima B."/>
            <person name="Sanchez-Garcia M."/>
            <person name="Sanchez-Ramirez S."/>
            <person name="Szollosi G.J."/>
            <person name="Szarkandi J.G."/>
            <person name="Papp V."/>
            <person name="Albert L."/>
            <person name="Andreopoulos W."/>
            <person name="Angelini C."/>
            <person name="Antonin V."/>
            <person name="Barry K.W."/>
            <person name="Bougher N.L."/>
            <person name="Buchanan P."/>
            <person name="Buyck B."/>
            <person name="Bense V."/>
            <person name="Catcheside P."/>
            <person name="Chovatia M."/>
            <person name="Cooper J."/>
            <person name="Damon W."/>
            <person name="Desjardin D."/>
            <person name="Finy P."/>
            <person name="Geml J."/>
            <person name="Haridas S."/>
            <person name="Hughes K."/>
            <person name="Justo A."/>
            <person name="Karasinski D."/>
            <person name="Kautmanova I."/>
            <person name="Kiss B."/>
            <person name="Kocsube S."/>
            <person name="Kotiranta H."/>
            <person name="LaButti K.M."/>
            <person name="Lechner B.E."/>
            <person name="Liimatainen K."/>
            <person name="Lipzen A."/>
            <person name="Lukacs Z."/>
            <person name="Mihaltcheva S."/>
            <person name="Morgado L.N."/>
            <person name="Niskanen T."/>
            <person name="Noordeloos M.E."/>
            <person name="Ohm R.A."/>
            <person name="Ortiz-Santana B."/>
            <person name="Ovrebo C."/>
            <person name="Racz N."/>
            <person name="Riley R."/>
            <person name="Savchenko A."/>
            <person name="Shiryaev A."/>
            <person name="Soop K."/>
            <person name="Spirin V."/>
            <person name="Szebenyi C."/>
            <person name="Tomsovsky M."/>
            <person name="Tulloss R.E."/>
            <person name="Uehling J."/>
            <person name="Grigoriev I.V."/>
            <person name="Vagvolgyi C."/>
            <person name="Papp T."/>
            <person name="Martin F.M."/>
            <person name="Miettinen O."/>
            <person name="Hibbett D.S."/>
            <person name="Nagy L.G."/>
        </authorList>
    </citation>
    <scope>NUCLEOTIDE SEQUENCE [LARGE SCALE GENOMIC DNA]</scope>
    <source>
        <strain evidence="3 4">HHB13444</strain>
    </source>
</reference>
<dbReference type="CDD" id="cd18186">
    <property type="entry name" value="BTB_POZ_ZBTB_KLHL-like"/>
    <property type="match status" value="1"/>
</dbReference>
<evidence type="ECO:0000313" key="4">
    <source>
        <dbReference type="Proteomes" id="UP000308197"/>
    </source>
</evidence>
<sequence>MSESFQATNAASNKRPLEDDTEALSTTQAKKARDDAPELVRDEEFWYEDGTIILVARNVEFRVYKGVLADHSSVFADMFSLPQPASTSARTTPAEIPVVYLEDSPEDLRHILRALLPKKSALVKFVAEDPSFHEISAEARLGHKYQIDALFNRSLSYLKECFPTDFDARQKWLKDHNNNQVPVEWGVHGAMVFAIGVVNIARLAQVDTILPSALAVCCCLDAKQLVKGFEREDGSRERLSEEDLELCITGMRRLAHEASVAVVTEFARFILPNGCTGEADCQNAINQLLSDYGDNSEPYFPFKNPFRDWDDWITEYWEEEVELEEDAVCETCSAKVLKGFRVQQRDTWKRLPDIFDLHVKDWPI</sequence>
<dbReference type="EMBL" id="ML211244">
    <property type="protein sequence ID" value="TFK85602.1"/>
    <property type="molecule type" value="Genomic_DNA"/>
</dbReference>
<dbReference type="Proteomes" id="UP000308197">
    <property type="component" value="Unassembled WGS sequence"/>
</dbReference>
<feature type="domain" description="BTB" evidence="2">
    <location>
        <begin position="50"/>
        <end position="124"/>
    </location>
</feature>
<feature type="compositionally biased region" description="Polar residues" evidence="1">
    <location>
        <begin position="1"/>
        <end position="12"/>
    </location>
</feature>
<proteinExistence type="predicted"/>
<evidence type="ECO:0000313" key="3">
    <source>
        <dbReference type="EMBL" id="TFK85602.1"/>
    </source>
</evidence>
<dbReference type="InParanoid" id="A0A5C3P8J8"/>
<evidence type="ECO:0000259" key="2">
    <source>
        <dbReference type="PROSITE" id="PS50097"/>
    </source>
</evidence>
<protein>
    <recommendedName>
        <fullName evidence="2">BTB domain-containing protein</fullName>
    </recommendedName>
</protein>
<organism evidence="3 4">
    <name type="scientific">Polyporus arcularius HHB13444</name>
    <dbReference type="NCBI Taxonomy" id="1314778"/>
    <lineage>
        <taxon>Eukaryota</taxon>
        <taxon>Fungi</taxon>
        <taxon>Dikarya</taxon>
        <taxon>Basidiomycota</taxon>
        <taxon>Agaricomycotina</taxon>
        <taxon>Agaricomycetes</taxon>
        <taxon>Polyporales</taxon>
        <taxon>Polyporaceae</taxon>
        <taxon>Polyporus</taxon>
    </lineage>
</organism>
<dbReference type="Pfam" id="PF00651">
    <property type="entry name" value="BTB"/>
    <property type="match status" value="1"/>
</dbReference>
<feature type="region of interest" description="Disordered" evidence="1">
    <location>
        <begin position="1"/>
        <end position="35"/>
    </location>
</feature>
<dbReference type="AlphaFoldDB" id="A0A5C3P8J8"/>
<evidence type="ECO:0000256" key="1">
    <source>
        <dbReference type="SAM" id="MobiDB-lite"/>
    </source>
</evidence>
<name>A0A5C3P8J8_9APHY</name>
<gene>
    <name evidence="3" type="ORF">K466DRAFT_525598</name>
</gene>
<keyword evidence="4" id="KW-1185">Reference proteome</keyword>